<dbReference type="AlphaFoldDB" id="A0A7U2MTC6"/>
<accession>A0A7U2MTC6</accession>
<protein>
    <submittedName>
        <fullName evidence="2">Uncharacterized protein</fullName>
    </submittedName>
</protein>
<feature type="region of interest" description="Disordered" evidence="1">
    <location>
        <begin position="93"/>
        <end position="112"/>
    </location>
</feature>
<gene>
    <name evidence="2" type="ORF">F9C07_3307</name>
</gene>
<keyword evidence="3" id="KW-1185">Reference proteome</keyword>
<dbReference type="EMBL" id="CP044618">
    <property type="protein sequence ID" value="QRD89511.1"/>
    <property type="molecule type" value="Genomic_DNA"/>
</dbReference>
<proteinExistence type="predicted"/>
<evidence type="ECO:0000313" key="2">
    <source>
        <dbReference type="EMBL" id="QRD89511.1"/>
    </source>
</evidence>
<reference evidence="3" key="1">
    <citation type="journal article" date="2021" name="G3 (Bethesda)">
        <title>Chromosome assembled and annotated genome sequence of Aspergillus flavus NRRL 3357.</title>
        <authorList>
            <person name="Skerker J.M."/>
            <person name="Pianalto K.M."/>
            <person name="Mondo S.J."/>
            <person name="Yang K."/>
            <person name="Arkin A.P."/>
            <person name="Keller N.P."/>
            <person name="Grigoriev I.V."/>
            <person name="Louise Glass N.L."/>
        </authorList>
    </citation>
    <scope>NUCLEOTIDE SEQUENCE [LARGE SCALE GENOMIC DNA]</scope>
    <source>
        <strain evidence="3">ATCC 200026 / FGSC A1120 / IAM 13836 / NRRL 3357 / JCM 12722 / SRRC 167</strain>
    </source>
</reference>
<evidence type="ECO:0000313" key="3">
    <source>
        <dbReference type="Proteomes" id="UP000596276"/>
    </source>
</evidence>
<dbReference type="Proteomes" id="UP000596276">
    <property type="component" value="Chromosome 4"/>
</dbReference>
<sequence>MILSEYSHVAIPGITLMEAKMNASTPRVCHSNEGLLLESDNWRRSLDGNVTVFWSAGFMKAERLAVKRLLLPFRITAASFIIKLIIKCSAPRGRLQEDPPSRHGISCQKRGE</sequence>
<organism evidence="2 3">
    <name type="scientific">Aspergillus flavus (strain ATCC 200026 / FGSC A1120 / IAM 13836 / NRRL 3357 / JCM 12722 / SRRC 167)</name>
    <dbReference type="NCBI Taxonomy" id="332952"/>
    <lineage>
        <taxon>Eukaryota</taxon>
        <taxon>Fungi</taxon>
        <taxon>Dikarya</taxon>
        <taxon>Ascomycota</taxon>
        <taxon>Pezizomycotina</taxon>
        <taxon>Eurotiomycetes</taxon>
        <taxon>Eurotiomycetidae</taxon>
        <taxon>Eurotiales</taxon>
        <taxon>Aspergillaceae</taxon>
        <taxon>Aspergillus</taxon>
        <taxon>Aspergillus subgen. Circumdati</taxon>
    </lineage>
</organism>
<evidence type="ECO:0000256" key="1">
    <source>
        <dbReference type="SAM" id="MobiDB-lite"/>
    </source>
</evidence>
<dbReference type="VEuPathDB" id="FungiDB:F9C07_3307"/>
<name>A0A7U2MTC6_ASPFN</name>